<organism evidence="2 3">
    <name type="scientific">Cirrhinus molitorella</name>
    <name type="common">mud carp</name>
    <dbReference type="NCBI Taxonomy" id="172907"/>
    <lineage>
        <taxon>Eukaryota</taxon>
        <taxon>Metazoa</taxon>
        <taxon>Chordata</taxon>
        <taxon>Craniata</taxon>
        <taxon>Vertebrata</taxon>
        <taxon>Euteleostomi</taxon>
        <taxon>Actinopterygii</taxon>
        <taxon>Neopterygii</taxon>
        <taxon>Teleostei</taxon>
        <taxon>Ostariophysi</taxon>
        <taxon>Cypriniformes</taxon>
        <taxon>Cyprinidae</taxon>
        <taxon>Labeoninae</taxon>
        <taxon>Labeonini</taxon>
        <taxon>Cirrhinus</taxon>
    </lineage>
</organism>
<gene>
    <name evidence="2" type="ORF">QQF64_026675</name>
</gene>
<evidence type="ECO:0000313" key="2">
    <source>
        <dbReference type="EMBL" id="KAL1273861.1"/>
    </source>
</evidence>
<dbReference type="EMBL" id="JAYMGO010000005">
    <property type="protein sequence ID" value="KAL1273861.1"/>
    <property type="molecule type" value="Genomic_DNA"/>
</dbReference>
<feature type="compositionally biased region" description="Basic and acidic residues" evidence="1">
    <location>
        <begin position="32"/>
        <end position="53"/>
    </location>
</feature>
<evidence type="ECO:0000313" key="3">
    <source>
        <dbReference type="Proteomes" id="UP001558613"/>
    </source>
</evidence>
<accession>A0ABR3NAV7</accession>
<name>A0ABR3NAV7_9TELE</name>
<reference evidence="2 3" key="1">
    <citation type="submission" date="2023-09" db="EMBL/GenBank/DDBJ databases">
        <authorList>
            <person name="Wang M."/>
        </authorList>
    </citation>
    <scope>NUCLEOTIDE SEQUENCE [LARGE SCALE GENOMIC DNA]</scope>
    <source>
        <strain evidence="2">GT-2023</strain>
        <tissue evidence="2">Liver</tissue>
    </source>
</reference>
<comment type="caution">
    <text evidence="2">The sequence shown here is derived from an EMBL/GenBank/DDBJ whole genome shotgun (WGS) entry which is preliminary data.</text>
</comment>
<keyword evidence="3" id="KW-1185">Reference proteome</keyword>
<dbReference type="Proteomes" id="UP001558613">
    <property type="component" value="Unassembled WGS sequence"/>
</dbReference>
<feature type="region of interest" description="Disordered" evidence="1">
    <location>
        <begin position="32"/>
        <end position="66"/>
    </location>
</feature>
<proteinExistence type="predicted"/>
<protein>
    <submittedName>
        <fullName evidence="2">Uncharacterized protein</fullName>
    </submittedName>
</protein>
<evidence type="ECO:0000256" key="1">
    <source>
        <dbReference type="SAM" id="MobiDB-lite"/>
    </source>
</evidence>
<sequence>MQEGCHDVHLIPDNRNTVLTKEPLECLCAREREKKETEKKKETKTETQRENARLRNPTGRTVRGHSHLCSVKARQCSHTSVTSSLYYSSITAAHRIGEKPN</sequence>